<evidence type="ECO:0000313" key="2">
    <source>
        <dbReference type="Proteomes" id="UP000790833"/>
    </source>
</evidence>
<comment type="caution">
    <text evidence="1">The sequence shown here is derived from an EMBL/GenBank/DDBJ whole genome shotgun (WGS) entry which is preliminary data.</text>
</comment>
<proteinExistence type="predicted"/>
<dbReference type="AlphaFoldDB" id="A0A9P7V6V8"/>
<dbReference type="RefSeq" id="XP_043048023.1">
    <property type="nucleotide sequence ID" value="XM_043192655.1"/>
</dbReference>
<keyword evidence="2" id="KW-1185">Reference proteome</keyword>
<protein>
    <submittedName>
        <fullName evidence="1">Uncharacterized protein</fullName>
    </submittedName>
</protein>
<name>A0A9P7V6V8_9ASCO</name>
<sequence>MMVGIQRLINRSYDKPRYKYGIITTSRIKSPQLFLKDFGLDGTDYGFCLFVLLGPKETFDKLQRDDGYFRDFETPATPGTIYDCDIKKEYEGLFQFDPLSLKPTVTVADNNTVLKGLLLSRVLGCVGFKSSGYEYHPNDDACIRLDLTAFTSYLRGNGPRMIDLVLCNILQDHPSHPFLEQQGMVDQSTGKYIIMADCITEHNLIDYYVQKCGFSLTGEEDLLIQVGEDGRLRNNPYEDGIKATQNFHISFLKKCLSVNRNI</sequence>
<accession>A0A9P7V6V8</accession>
<dbReference type="GeneID" id="66115248"/>
<organism evidence="1 2">
    <name type="scientific">Scheffersomyces spartinae</name>
    <dbReference type="NCBI Taxonomy" id="45513"/>
    <lineage>
        <taxon>Eukaryota</taxon>
        <taxon>Fungi</taxon>
        <taxon>Dikarya</taxon>
        <taxon>Ascomycota</taxon>
        <taxon>Saccharomycotina</taxon>
        <taxon>Pichiomycetes</taxon>
        <taxon>Debaryomycetaceae</taxon>
        <taxon>Scheffersomyces</taxon>
    </lineage>
</organism>
<dbReference type="EMBL" id="JAHMUF010000018">
    <property type="protein sequence ID" value="KAG7192473.1"/>
    <property type="molecule type" value="Genomic_DNA"/>
</dbReference>
<gene>
    <name evidence="1" type="ORF">KQ657_001874</name>
</gene>
<evidence type="ECO:0000313" key="1">
    <source>
        <dbReference type="EMBL" id="KAG7192473.1"/>
    </source>
</evidence>
<reference evidence="1" key="1">
    <citation type="submission" date="2021-03" db="EMBL/GenBank/DDBJ databases">
        <authorList>
            <person name="Palmer J.M."/>
        </authorList>
    </citation>
    <scope>NUCLEOTIDE SEQUENCE</scope>
    <source>
        <strain evidence="1">ARV_011</strain>
    </source>
</reference>
<dbReference type="Proteomes" id="UP000790833">
    <property type="component" value="Unassembled WGS sequence"/>
</dbReference>
<dbReference type="OrthoDB" id="4062597at2759"/>